<dbReference type="PANTHER" id="PTHR48100">
    <property type="entry name" value="BROAD-SPECIFICITY PHOSPHATASE YOR283W-RELATED"/>
    <property type="match status" value="1"/>
</dbReference>
<dbReference type="SMART" id="SM00855">
    <property type="entry name" value="PGAM"/>
    <property type="match status" value="1"/>
</dbReference>
<proteinExistence type="predicted"/>
<dbReference type="AlphaFoldDB" id="A0A967B8T3"/>
<dbReference type="Gene3D" id="3.40.50.1240">
    <property type="entry name" value="Phosphoglycerate mutase-like"/>
    <property type="match status" value="1"/>
</dbReference>
<dbReference type="EMBL" id="WOTH01000019">
    <property type="protein sequence ID" value="NHO54266.1"/>
    <property type="molecule type" value="Genomic_DNA"/>
</dbReference>
<protein>
    <submittedName>
        <fullName evidence="1">Histidine phosphatase family protein</fullName>
    </submittedName>
</protein>
<dbReference type="RefSeq" id="WP_166316037.1">
    <property type="nucleotide sequence ID" value="NZ_WOTH01000019.1"/>
</dbReference>
<dbReference type="Pfam" id="PF00300">
    <property type="entry name" value="His_Phos_1"/>
    <property type="match status" value="1"/>
</dbReference>
<dbReference type="GO" id="GO:0005737">
    <property type="term" value="C:cytoplasm"/>
    <property type="evidence" value="ECO:0007669"/>
    <property type="project" value="TreeGrafter"/>
</dbReference>
<accession>A0A967B8T3</accession>
<organism evidence="1 2">
    <name type="scientific">Acetobacter estunensis</name>
    <dbReference type="NCBI Taxonomy" id="104097"/>
    <lineage>
        <taxon>Bacteria</taxon>
        <taxon>Pseudomonadati</taxon>
        <taxon>Pseudomonadota</taxon>
        <taxon>Alphaproteobacteria</taxon>
        <taxon>Acetobacterales</taxon>
        <taxon>Acetobacteraceae</taxon>
        <taxon>Acetobacter</taxon>
    </lineage>
</organism>
<reference evidence="1" key="1">
    <citation type="submission" date="2019-11" db="EMBL/GenBank/DDBJ databases">
        <title>Description of new Acetobacter species.</title>
        <authorList>
            <person name="Cleenwerck I."/>
            <person name="Sombolestani A.S."/>
        </authorList>
    </citation>
    <scope>NUCLEOTIDE SEQUENCE</scope>
    <source>
        <strain evidence="1">LMG 1626</strain>
    </source>
</reference>
<dbReference type="PANTHER" id="PTHR48100:SF57">
    <property type="entry name" value="PHOSPHOGLYCERATE MUTASE"/>
    <property type="match status" value="1"/>
</dbReference>
<dbReference type="InterPro" id="IPR050275">
    <property type="entry name" value="PGM_Phosphatase"/>
</dbReference>
<evidence type="ECO:0000313" key="2">
    <source>
        <dbReference type="Proteomes" id="UP000597459"/>
    </source>
</evidence>
<dbReference type="Proteomes" id="UP000597459">
    <property type="component" value="Unassembled WGS sequence"/>
</dbReference>
<evidence type="ECO:0000313" key="1">
    <source>
        <dbReference type="EMBL" id="NHO54266.1"/>
    </source>
</evidence>
<gene>
    <name evidence="1" type="ORF">GOB87_09905</name>
</gene>
<dbReference type="CDD" id="cd07067">
    <property type="entry name" value="HP_PGM_like"/>
    <property type="match status" value="1"/>
</dbReference>
<comment type="caution">
    <text evidence="1">The sequence shown here is derived from an EMBL/GenBank/DDBJ whole genome shotgun (WGS) entry which is preliminary data.</text>
</comment>
<sequence>MIVLRHCQSEFNRLFTATRRDPGISDPPLSAHGHEQAQELVARLRGEDIRRIIVSPYRRALQTAAPLARVLGITPIVEPLVRERVAFSCDEGSPASQLALEWPDLDFSGLSEGWWSESPEPQHMVEDRAALFRTAIGALPQARHTLVVSHWCFLLAFVGESMENGTWRRLDDRVLHGTD</sequence>
<name>A0A967B8T3_9PROT</name>
<dbReference type="InterPro" id="IPR013078">
    <property type="entry name" value="His_Pase_superF_clade-1"/>
</dbReference>
<keyword evidence="2" id="KW-1185">Reference proteome</keyword>
<dbReference type="GO" id="GO:0016791">
    <property type="term" value="F:phosphatase activity"/>
    <property type="evidence" value="ECO:0007669"/>
    <property type="project" value="TreeGrafter"/>
</dbReference>
<dbReference type="InterPro" id="IPR029033">
    <property type="entry name" value="His_PPase_superfam"/>
</dbReference>
<dbReference type="SUPFAM" id="SSF53254">
    <property type="entry name" value="Phosphoglycerate mutase-like"/>
    <property type="match status" value="1"/>
</dbReference>